<reference evidence="13 14" key="1">
    <citation type="submission" date="2019-03" db="EMBL/GenBank/DDBJ databases">
        <title>Genomic Encyclopedia of Type Strains, Phase IV (KMG-IV): sequencing the most valuable type-strain genomes for metagenomic binning, comparative biology and taxonomic classification.</title>
        <authorList>
            <person name="Goeker M."/>
        </authorList>
    </citation>
    <scope>NUCLEOTIDE SEQUENCE [LARGE SCALE GENOMIC DNA]</scope>
    <source>
        <strain evidence="13 14">DSM 28679</strain>
    </source>
</reference>
<dbReference type="AlphaFoldDB" id="A0A4R6U158"/>
<comment type="function">
    <text evidence="11">Plays a role in peptidoglycan recycling by cleaving the terminal beta-1,4-linked N-acetylglucosamine (GlcNAc) from peptide-linked peptidoglycan fragments, giving rise to free GlcNAc, anhydro-N-acetylmuramic acid and anhydro-N-acetylmuramic acid-linked peptides.</text>
</comment>
<evidence type="ECO:0000256" key="9">
    <source>
        <dbReference type="ARBA" id="ARBA00023316"/>
    </source>
</evidence>
<feature type="binding site" evidence="11">
    <location>
        <begin position="161"/>
        <end position="162"/>
    </location>
    <ligand>
        <name>substrate</name>
    </ligand>
</feature>
<dbReference type="HAMAP" id="MF_00364">
    <property type="entry name" value="NagZ"/>
    <property type="match status" value="1"/>
</dbReference>
<dbReference type="GO" id="GO:0005737">
    <property type="term" value="C:cytoplasm"/>
    <property type="evidence" value="ECO:0007669"/>
    <property type="project" value="UniProtKB-SubCell"/>
</dbReference>
<dbReference type="GO" id="GO:0004563">
    <property type="term" value="F:beta-N-acetylhexosaminidase activity"/>
    <property type="evidence" value="ECO:0007669"/>
    <property type="project" value="UniProtKB-UniRule"/>
</dbReference>
<feature type="binding site" evidence="11">
    <location>
        <position position="131"/>
    </location>
    <ligand>
        <name>substrate</name>
    </ligand>
</feature>
<comment type="catalytic activity">
    <reaction evidence="1 11">
        <text>Hydrolysis of terminal non-reducing N-acetyl-D-hexosamine residues in N-acetyl-beta-D-hexosaminides.</text>
        <dbReference type="EC" id="3.2.1.52"/>
    </reaction>
</comment>
<evidence type="ECO:0000259" key="12">
    <source>
        <dbReference type="Pfam" id="PF00933"/>
    </source>
</evidence>
<dbReference type="InterPro" id="IPR022956">
    <property type="entry name" value="Beta_hexosaminidase_bac"/>
</dbReference>
<evidence type="ECO:0000256" key="2">
    <source>
        <dbReference type="ARBA" id="ARBA00022490"/>
    </source>
</evidence>
<feature type="active site" description="Proton donor/acceptor" evidence="11">
    <location>
        <position position="174"/>
    </location>
</feature>
<dbReference type="Pfam" id="PF00933">
    <property type="entry name" value="Glyco_hydro_3"/>
    <property type="match status" value="1"/>
</dbReference>
<keyword evidence="6 11" id="KW-0573">Peptidoglycan synthesis</keyword>
<dbReference type="EMBL" id="SNYK01000001">
    <property type="protein sequence ID" value="TDQ40040.1"/>
    <property type="molecule type" value="Genomic_DNA"/>
</dbReference>
<dbReference type="InterPro" id="IPR019800">
    <property type="entry name" value="Glyco_hydro_3_AS"/>
</dbReference>
<dbReference type="RefSeq" id="WP_101496749.1">
    <property type="nucleotide sequence ID" value="NZ_LNJZ01000007.1"/>
</dbReference>
<dbReference type="FunFam" id="3.20.20.300:FF:000001">
    <property type="entry name" value="Beta-hexosaminidase"/>
    <property type="match status" value="1"/>
</dbReference>
<evidence type="ECO:0000256" key="5">
    <source>
        <dbReference type="ARBA" id="ARBA00022960"/>
    </source>
</evidence>
<dbReference type="EC" id="3.2.1.52" evidence="11"/>
<dbReference type="PANTHER" id="PTHR30480:SF13">
    <property type="entry name" value="BETA-HEXOSAMINIDASE"/>
    <property type="match status" value="1"/>
</dbReference>
<dbReference type="Proteomes" id="UP000294575">
    <property type="component" value="Unassembled WGS sequence"/>
</dbReference>
<keyword evidence="14" id="KW-1185">Reference proteome</keyword>
<protein>
    <recommendedName>
        <fullName evidence="11">Beta-hexosaminidase</fullName>
        <ecNumber evidence="11">3.2.1.52</ecNumber>
    </recommendedName>
    <alternativeName>
        <fullName evidence="11">Beta-N-acetylhexosaminidase</fullName>
    </alternativeName>
    <alternativeName>
        <fullName evidence="11">N-acetyl-beta-glucosaminidase</fullName>
    </alternativeName>
</protein>
<dbReference type="GO" id="GO:0005975">
    <property type="term" value="P:carbohydrate metabolic process"/>
    <property type="evidence" value="ECO:0007669"/>
    <property type="project" value="InterPro"/>
</dbReference>
<gene>
    <name evidence="11" type="primary">nagZ</name>
    <name evidence="13" type="ORF">DFQ45_101173</name>
</gene>
<evidence type="ECO:0000256" key="6">
    <source>
        <dbReference type="ARBA" id="ARBA00022984"/>
    </source>
</evidence>
<dbReference type="GO" id="GO:0009252">
    <property type="term" value="P:peptidoglycan biosynthetic process"/>
    <property type="evidence" value="ECO:0007669"/>
    <property type="project" value="UniProtKB-KW"/>
</dbReference>
<dbReference type="UniPathway" id="UPA00544"/>
<dbReference type="PANTHER" id="PTHR30480">
    <property type="entry name" value="BETA-HEXOSAMINIDASE-RELATED"/>
    <property type="match status" value="1"/>
</dbReference>
<sequence>MQGSLMLDVEGFWLTAEDRAILRQPQVGGVILFSRNIEHPQQVAELCRSIRQLRPDMLIAVDQEGGRVQRLRRGFTRLPSMHAIAAADDPVTAALQAGWLMAAEVLAVGIDFSFAPVLDLDYGHNSVIGHRAFGKDPAQVIRLGGAFMDGMRRAGMATVGKHFPGHGWVAADSHFDIPVDERSLASIRTSDLQTFAGLVGRMDGVMPAHIIYSQVDEQPAGFSRFWLQQVLRAELVFKGVIFSDDLSMAGAHVAGDMRQRTLAAISAGCDMILVCNDRAGAEQSLSCLQQEKALPAARLACMRARQLYSETIDWPVWSRARQLVQKIPA</sequence>
<comment type="similarity">
    <text evidence="11">Belongs to the glycosyl hydrolase 3 family. NagZ subfamily.</text>
</comment>
<comment type="subcellular location">
    <subcellularLocation>
        <location evidence="11">Cytoplasm</location>
    </subcellularLocation>
</comment>
<name>A0A4R6U158_9GAMM</name>
<evidence type="ECO:0000256" key="11">
    <source>
        <dbReference type="HAMAP-Rule" id="MF_00364"/>
    </source>
</evidence>
<dbReference type="NCBIfam" id="NF003740">
    <property type="entry name" value="PRK05337.1"/>
    <property type="match status" value="1"/>
</dbReference>
<keyword evidence="9 11" id="KW-0961">Cell wall biogenesis/degradation</keyword>
<evidence type="ECO:0000256" key="10">
    <source>
        <dbReference type="ARBA" id="ARBA00037880"/>
    </source>
</evidence>
<dbReference type="GO" id="GO:0009254">
    <property type="term" value="P:peptidoglycan turnover"/>
    <property type="evidence" value="ECO:0007669"/>
    <property type="project" value="UniProtKB-UniRule"/>
</dbReference>
<proteinExistence type="inferred from homology"/>
<keyword evidence="3 11" id="KW-0132">Cell division</keyword>
<keyword evidence="8 11" id="KW-0131">Cell cycle</keyword>
<dbReference type="InterPro" id="IPR017853">
    <property type="entry name" value="GH"/>
</dbReference>
<dbReference type="InterPro" id="IPR050226">
    <property type="entry name" value="NagZ_Beta-hexosaminidase"/>
</dbReference>
<feature type="binding site" evidence="11">
    <location>
        <position position="62"/>
    </location>
    <ligand>
        <name>substrate</name>
    </ligand>
</feature>
<evidence type="ECO:0000256" key="3">
    <source>
        <dbReference type="ARBA" id="ARBA00022618"/>
    </source>
</evidence>
<keyword evidence="4 11" id="KW-0378">Hydrolase</keyword>
<dbReference type="PROSITE" id="PS00775">
    <property type="entry name" value="GLYCOSYL_HYDROL_F3"/>
    <property type="match status" value="1"/>
</dbReference>
<organism evidence="13 14">
    <name type="scientific">Thiopseudomonas denitrificans</name>
    <dbReference type="NCBI Taxonomy" id="1501432"/>
    <lineage>
        <taxon>Bacteria</taxon>
        <taxon>Pseudomonadati</taxon>
        <taxon>Pseudomonadota</taxon>
        <taxon>Gammaproteobacteria</taxon>
        <taxon>Pseudomonadales</taxon>
        <taxon>Pseudomonadaceae</taxon>
        <taxon>Thiopseudomonas</taxon>
    </lineage>
</organism>
<feature type="domain" description="Glycoside hydrolase family 3 N-terminal" evidence="12">
    <location>
        <begin position="15"/>
        <end position="286"/>
    </location>
</feature>
<comment type="pathway">
    <text evidence="10 11">Cell wall biogenesis; peptidoglycan recycling.</text>
</comment>
<evidence type="ECO:0000256" key="8">
    <source>
        <dbReference type="ARBA" id="ARBA00023306"/>
    </source>
</evidence>
<dbReference type="GO" id="GO:0071555">
    <property type="term" value="P:cell wall organization"/>
    <property type="evidence" value="ECO:0007669"/>
    <property type="project" value="UniProtKB-KW"/>
</dbReference>
<dbReference type="SUPFAM" id="SSF51445">
    <property type="entry name" value="(Trans)glycosidases"/>
    <property type="match status" value="1"/>
</dbReference>
<feature type="active site" description="Nucleophile" evidence="11">
    <location>
        <position position="244"/>
    </location>
</feature>
<evidence type="ECO:0000313" key="13">
    <source>
        <dbReference type="EMBL" id="TDQ40040.1"/>
    </source>
</evidence>
<feature type="site" description="Important for catalytic activity" evidence="11">
    <location>
        <position position="172"/>
    </location>
</feature>
<evidence type="ECO:0000256" key="1">
    <source>
        <dbReference type="ARBA" id="ARBA00001231"/>
    </source>
</evidence>
<dbReference type="GO" id="GO:0008360">
    <property type="term" value="P:regulation of cell shape"/>
    <property type="evidence" value="ECO:0007669"/>
    <property type="project" value="UniProtKB-KW"/>
</dbReference>
<dbReference type="InterPro" id="IPR036962">
    <property type="entry name" value="Glyco_hydro_3_N_sf"/>
</dbReference>
<keyword evidence="2 11" id="KW-0963">Cytoplasm</keyword>
<comment type="caution">
    <text evidence="13">The sequence shown here is derived from an EMBL/GenBank/DDBJ whole genome shotgun (WGS) entry which is preliminary data.</text>
</comment>
<accession>A0A4R6U158</accession>
<keyword evidence="5 11" id="KW-0133">Cell shape</keyword>
<dbReference type="OrthoDB" id="9786661at2"/>
<feature type="binding site" evidence="11">
    <location>
        <position position="70"/>
    </location>
    <ligand>
        <name>substrate</name>
    </ligand>
</feature>
<dbReference type="Gene3D" id="3.20.20.300">
    <property type="entry name" value="Glycoside hydrolase, family 3, N-terminal domain"/>
    <property type="match status" value="1"/>
</dbReference>
<evidence type="ECO:0000256" key="7">
    <source>
        <dbReference type="ARBA" id="ARBA00023295"/>
    </source>
</evidence>
<keyword evidence="7 11" id="KW-0326">Glycosidase</keyword>
<evidence type="ECO:0000256" key="4">
    <source>
        <dbReference type="ARBA" id="ARBA00022801"/>
    </source>
</evidence>
<dbReference type="InterPro" id="IPR001764">
    <property type="entry name" value="Glyco_hydro_3_N"/>
</dbReference>
<evidence type="ECO:0000313" key="14">
    <source>
        <dbReference type="Proteomes" id="UP000294575"/>
    </source>
</evidence>
<dbReference type="GO" id="GO:0051301">
    <property type="term" value="P:cell division"/>
    <property type="evidence" value="ECO:0007669"/>
    <property type="project" value="UniProtKB-KW"/>
</dbReference>